<keyword evidence="2" id="KW-0812">Transmembrane</keyword>
<evidence type="ECO:0000256" key="2">
    <source>
        <dbReference type="SAM" id="Phobius"/>
    </source>
</evidence>
<gene>
    <name evidence="3" type="ORF">ACFFJ2_00555</name>
</gene>
<evidence type="ECO:0000313" key="4">
    <source>
        <dbReference type="Proteomes" id="UP001589755"/>
    </source>
</evidence>
<feature type="transmembrane region" description="Helical" evidence="2">
    <location>
        <begin position="30"/>
        <end position="55"/>
    </location>
</feature>
<feature type="transmembrane region" description="Helical" evidence="2">
    <location>
        <begin position="363"/>
        <end position="391"/>
    </location>
</feature>
<feature type="transmembrane region" description="Helical" evidence="2">
    <location>
        <begin position="148"/>
        <end position="165"/>
    </location>
</feature>
<feature type="transmembrane region" description="Helical" evidence="2">
    <location>
        <begin position="75"/>
        <end position="94"/>
    </location>
</feature>
<dbReference type="Proteomes" id="UP001589755">
    <property type="component" value="Unassembled WGS sequence"/>
</dbReference>
<dbReference type="InterPro" id="IPR002528">
    <property type="entry name" value="MATE_fam"/>
</dbReference>
<dbReference type="InterPro" id="IPR050222">
    <property type="entry name" value="MATE_MdtK"/>
</dbReference>
<dbReference type="EMBL" id="JBHLXD010000001">
    <property type="protein sequence ID" value="MFC0206887.1"/>
    <property type="molecule type" value="Genomic_DNA"/>
</dbReference>
<keyword evidence="2" id="KW-1133">Transmembrane helix</keyword>
<dbReference type="PANTHER" id="PTHR43298">
    <property type="entry name" value="MULTIDRUG RESISTANCE PROTEIN NORM-RELATED"/>
    <property type="match status" value="1"/>
</dbReference>
<feature type="transmembrane region" description="Helical" evidence="2">
    <location>
        <begin position="250"/>
        <end position="276"/>
    </location>
</feature>
<evidence type="ECO:0000313" key="3">
    <source>
        <dbReference type="EMBL" id="MFC0206887.1"/>
    </source>
</evidence>
<proteinExistence type="predicted"/>
<reference evidence="3 4" key="1">
    <citation type="submission" date="2024-09" db="EMBL/GenBank/DDBJ databases">
        <authorList>
            <person name="Sun Q."/>
            <person name="Mori K."/>
        </authorList>
    </citation>
    <scope>NUCLEOTIDE SEQUENCE [LARGE SCALE GENOMIC DNA]</scope>
    <source>
        <strain evidence="3 4">CCM 8543</strain>
    </source>
</reference>
<feature type="transmembrane region" description="Helical" evidence="2">
    <location>
        <begin position="288"/>
        <end position="307"/>
    </location>
</feature>
<feature type="transmembrane region" description="Helical" evidence="2">
    <location>
        <begin position="177"/>
        <end position="200"/>
    </location>
</feature>
<feature type="transmembrane region" description="Helical" evidence="2">
    <location>
        <begin position="403"/>
        <end position="422"/>
    </location>
</feature>
<name>A0ABV6D2N4_9HYPH</name>
<dbReference type="PANTHER" id="PTHR43298:SF2">
    <property type="entry name" value="FMN_FAD EXPORTER YEEO-RELATED"/>
    <property type="match status" value="1"/>
</dbReference>
<feature type="transmembrane region" description="Helical" evidence="2">
    <location>
        <begin position="106"/>
        <end position="128"/>
    </location>
</feature>
<keyword evidence="1" id="KW-0813">Transport</keyword>
<feature type="transmembrane region" description="Helical" evidence="2">
    <location>
        <begin position="428"/>
        <end position="450"/>
    </location>
</feature>
<dbReference type="RefSeq" id="WP_261518936.1">
    <property type="nucleotide sequence ID" value="NZ_JAODNW010000002.1"/>
</dbReference>
<organism evidence="3 4">
    <name type="scientific">Chelativorans intermedius</name>
    <dbReference type="NCBI Taxonomy" id="515947"/>
    <lineage>
        <taxon>Bacteria</taxon>
        <taxon>Pseudomonadati</taxon>
        <taxon>Pseudomonadota</taxon>
        <taxon>Alphaproteobacteria</taxon>
        <taxon>Hyphomicrobiales</taxon>
        <taxon>Phyllobacteriaceae</taxon>
        <taxon>Chelativorans</taxon>
    </lineage>
</organism>
<keyword evidence="4" id="KW-1185">Reference proteome</keyword>
<sequence>MTHASSPGFRAGGNRPFGFRRAPSQNAARILATAAPVAAMALVNMCMSVTDTLMAGALGAEALAAAGVGSDLYSIAFYLAIGVVGGLAPLYAAAHADANRSRLNRLRASGWGVAALVGLPMACVVWTAPAWLEPLGIEASLLDHGQGYTRAMGLTMLPMLAAGVLRTRLVALEQAGALFRVTLAAVPLNAVLNALLMFGVAGWPGLGLTGAGISSFLVASFTFVVFARLAVRCGDAGAAVPPDRLAMAEILRLGLPIGVATLSEVGVFLGATLFVATLSVADAAAHVLAIRVSGVTFAVSIGLLQAATIRMARAEPDRGHQRAIAQTALGLSAAAGLALACGIALAAWPLSHTLAQGGAGTEAAGIAAILLLLVAGAELLGPAGAAATGILRGVRMTRAPMAFSLLGNWAVAAPMGVFLATSAELGAVGVWIGLAVGSATASCLTVIHLVRVLRAHQP</sequence>
<feature type="transmembrane region" description="Helical" evidence="2">
    <location>
        <begin position="328"/>
        <end position="351"/>
    </location>
</feature>
<protein>
    <submittedName>
        <fullName evidence="3">MATE family efflux transporter</fullName>
    </submittedName>
</protein>
<evidence type="ECO:0000256" key="1">
    <source>
        <dbReference type="ARBA" id="ARBA00022448"/>
    </source>
</evidence>
<dbReference type="Pfam" id="PF01554">
    <property type="entry name" value="MatE"/>
    <property type="match status" value="2"/>
</dbReference>
<keyword evidence="2" id="KW-0472">Membrane</keyword>
<accession>A0ABV6D2N4</accession>
<feature type="transmembrane region" description="Helical" evidence="2">
    <location>
        <begin position="206"/>
        <end position="229"/>
    </location>
</feature>
<comment type="caution">
    <text evidence="3">The sequence shown here is derived from an EMBL/GenBank/DDBJ whole genome shotgun (WGS) entry which is preliminary data.</text>
</comment>